<protein>
    <submittedName>
        <fullName evidence="8">Apple domain-containing protein</fullName>
    </submittedName>
</protein>
<feature type="transmembrane region" description="Helical" evidence="4">
    <location>
        <begin position="237"/>
        <end position="258"/>
    </location>
</feature>
<dbReference type="Gene3D" id="3.50.4.10">
    <property type="entry name" value="Hepatocyte Growth Factor"/>
    <property type="match status" value="1"/>
</dbReference>
<feature type="transmembrane region" description="Helical" evidence="4">
    <location>
        <begin position="164"/>
        <end position="184"/>
    </location>
</feature>
<dbReference type="InterPro" id="IPR000177">
    <property type="entry name" value="Apple"/>
</dbReference>
<dbReference type="Pfam" id="PF10192">
    <property type="entry name" value="GPR180-TMEM145_TM"/>
    <property type="match status" value="1"/>
</dbReference>
<proteinExistence type="predicted"/>
<dbReference type="InterPro" id="IPR003609">
    <property type="entry name" value="Pan_app"/>
</dbReference>
<dbReference type="GO" id="GO:0007186">
    <property type="term" value="P:G protein-coupled receptor signaling pathway"/>
    <property type="evidence" value="ECO:0007669"/>
    <property type="project" value="InterPro"/>
</dbReference>
<evidence type="ECO:0000256" key="3">
    <source>
        <dbReference type="SAM" id="MobiDB-lite"/>
    </source>
</evidence>
<feature type="region of interest" description="Disordered" evidence="3">
    <location>
        <begin position="370"/>
        <end position="420"/>
    </location>
</feature>
<dbReference type="PANTHER" id="PTHR23252">
    <property type="entry name" value="INTIMAL THICKNESS RECEPTOR-RELATED"/>
    <property type="match status" value="1"/>
</dbReference>
<feature type="domain" description="Apple" evidence="6">
    <location>
        <begin position="534"/>
        <end position="604"/>
    </location>
</feature>
<dbReference type="GO" id="GO:0016020">
    <property type="term" value="C:membrane"/>
    <property type="evidence" value="ECO:0007669"/>
    <property type="project" value="UniProtKB-SubCell"/>
</dbReference>
<dbReference type="GO" id="GO:0019236">
    <property type="term" value="P:response to pheromone"/>
    <property type="evidence" value="ECO:0007669"/>
    <property type="project" value="InterPro"/>
</dbReference>
<keyword evidence="4" id="KW-0472">Membrane</keyword>
<dbReference type="InterPro" id="IPR047831">
    <property type="entry name" value="GPR180/TMEM145"/>
</dbReference>
<evidence type="ECO:0000256" key="4">
    <source>
        <dbReference type="SAM" id="Phobius"/>
    </source>
</evidence>
<feature type="transmembrane region" description="Helical" evidence="4">
    <location>
        <begin position="270"/>
        <end position="292"/>
    </location>
</feature>
<reference evidence="8" key="1">
    <citation type="submission" date="2022-11" db="UniProtKB">
        <authorList>
            <consortium name="WormBaseParasite"/>
        </authorList>
    </citation>
    <scope>IDENTIFICATION</scope>
</reference>
<name>A0A914VVW6_9BILA</name>
<keyword evidence="1" id="KW-0677">Repeat</keyword>
<feature type="chain" id="PRO_5037300029" evidence="5">
    <location>
        <begin position="21"/>
        <end position="680"/>
    </location>
</feature>
<feature type="signal peptide" evidence="5">
    <location>
        <begin position="1"/>
        <end position="20"/>
    </location>
</feature>
<evidence type="ECO:0000256" key="5">
    <source>
        <dbReference type="SAM" id="SignalP"/>
    </source>
</evidence>
<evidence type="ECO:0000256" key="2">
    <source>
        <dbReference type="ARBA" id="ARBA00023157"/>
    </source>
</evidence>
<keyword evidence="2" id="KW-1015">Disulfide bond</keyword>
<evidence type="ECO:0000256" key="1">
    <source>
        <dbReference type="ARBA" id="ARBA00022737"/>
    </source>
</evidence>
<dbReference type="GO" id="GO:0005576">
    <property type="term" value="C:extracellular region"/>
    <property type="evidence" value="ECO:0007669"/>
    <property type="project" value="InterPro"/>
</dbReference>
<dbReference type="GO" id="GO:0006508">
    <property type="term" value="P:proteolysis"/>
    <property type="evidence" value="ECO:0007669"/>
    <property type="project" value="InterPro"/>
</dbReference>
<keyword evidence="7" id="KW-1185">Reference proteome</keyword>
<accession>A0A914VVW6</accession>
<dbReference type="Proteomes" id="UP000887566">
    <property type="component" value="Unplaced"/>
</dbReference>
<evidence type="ECO:0000259" key="6">
    <source>
        <dbReference type="PROSITE" id="PS50948"/>
    </source>
</evidence>
<feature type="transmembrane region" description="Helical" evidence="4">
    <location>
        <begin position="205"/>
        <end position="225"/>
    </location>
</feature>
<keyword evidence="5" id="KW-0732">Signal</keyword>
<evidence type="ECO:0000313" key="7">
    <source>
        <dbReference type="Proteomes" id="UP000887566"/>
    </source>
</evidence>
<dbReference type="PROSITE" id="PS50948">
    <property type="entry name" value="PAN"/>
    <property type="match status" value="1"/>
</dbReference>
<evidence type="ECO:0000313" key="8">
    <source>
        <dbReference type="WBParaSite" id="PSAMB.scaffold2588size22375.g18393.t1"/>
    </source>
</evidence>
<organism evidence="7 8">
    <name type="scientific">Plectus sambesii</name>
    <dbReference type="NCBI Taxonomy" id="2011161"/>
    <lineage>
        <taxon>Eukaryota</taxon>
        <taxon>Metazoa</taxon>
        <taxon>Ecdysozoa</taxon>
        <taxon>Nematoda</taxon>
        <taxon>Chromadorea</taxon>
        <taxon>Plectida</taxon>
        <taxon>Plectina</taxon>
        <taxon>Plectoidea</taxon>
        <taxon>Plectidae</taxon>
        <taxon>Plectus</taxon>
    </lineage>
</organism>
<keyword evidence="4" id="KW-1133">Transmembrane helix</keyword>
<keyword evidence="4" id="KW-0812">Transmembrane</keyword>
<dbReference type="CDD" id="cd01100">
    <property type="entry name" value="APPLE_Factor_XI_like"/>
    <property type="match status" value="1"/>
</dbReference>
<dbReference type="AlphaFoldDB" id="A0A914VVW6"/>
<dbReference type="InterPro" id="IPR019336">
    <property type="entry name" value="GPR180/TMEM145_TM"/>
</dbReference>
<sequence length="680" mass="75786">MVTSSHVRILLFSFVASASSKRAIGVLRTPEDWHYLERFCFVSEVGNLYYDLQYPVNFSPQKLYLYYDSASQWPAVYDSGQTCVEKEAHLHISNNQILNLSLESTDQHNEPVCRVIVRENNENWLKCVGNRKFILIFESVSLFFDSAAYGRYAQDGIGMPTIKLFGQLFRAAGTITFLYLLILLAKGYTISRGRLSKSASWKLMVLMSSFIISYCALFVWQIRIFDPAKVTYLFESYPGYGLIALRIFAWVWFCNAAYMTLSRYPEKRGFYLAFLATFTLWFWMGPVSIIIANHVLDDWVREKVVNGVENAVALYGFGVFLFLTRPSAANTNFPFHVRTTQIGAMPLDEIASFPHNAYEVRYSTRQDEAFTVPSAPPMPKPFDPRDSPTSTEPLNRLGDAPPTYQEARAGNNSGGGGTLRLHGARRIGSRLVRRAIASYSHSNPIDRRSLVTELLLSTINSTAIRCLRAVSVSSVPPQFPVTSIPIDCSILSFGIPRPLPPVISSGAASNSFSTMISRLFFAFVYLPCVLASRCFYLPNISLQGGTYDEFYADEIKHCCIACTRDQCCIAYTFADGKCFLKSAIGESHRSEDDEMITSGIKANSHGGQQSELRNVAIEGSIITSVDAISGTQCQSYCTAYGIYTWTPILSANMGSCSCISRIASVQYQHGARAGIFPPIA</sequence>
<dbReference type="WBParaSite" id="PSAMB.scaffold2588size22375.g18393.t1">
    <property type="protein sequence ID" value="PSAMB.scaffold2588size22375.g18393.t1"/>
    <property type="gene ID" value="PSAMB.scaffold2588size22375.g18393"/>
</dbReference>
<dbReference type="PANTHER" id="PTHR23252:SF24">
    <property type="entry name" value="TRANSMEMBRANE PROTEIN 145"/>
    <property type="match status" value="1"/>
</dbReference>